<dbReference type="CDD" id="cd06170">
    <property type="entry name" value="LuxR_C_like"/>
    <property type="match status" value="1"/>
</dbReference>
<feature type="modified residue" description="4-aspartylphosphate" evidence="3">
    <location>
        <position position="56"/>
    </location>
</feature>
<evidence type="ECO:0000259" key="4">
    <source>
        <dbReference type="PROSITE" id="PS50043"/>
    </source>
</evidence>
<dbReference type="FunCoup" id="D1C6S1">
    <property type="interactions" value="148"/>
</dbReference>
<dbReference type="Gene3D" id="3.40.50.2300">
    <property type="match status" value="1"/>
</dbReference>
<keyword evidence="1 3" id="KW-0597">Phosphoprotein</keyword>
<protein>
    <submittedName>
        <fullName evidence="6">Two component transcriptional regulator, LuxR family</fullName>
    </submittedName>
</protein>
<evidence type="ECO:0000313" key="6">
    <source>
        <dbReference type="EMBL" id="ACZ37682.1"/>
    </source>
</evidence>
<dbReference type="AlphaFoldDB" id="D1C6S1"/>
<dbReference type="InterPro" id="IPR000792">
    <property type="entry name" value="Tscrpt_reg_LuxR_C"/>
</dbReference>
<sequence length="223" mass="24769">MSQISLLLVDDHALFREGLASLLSYQPDFTVVGEAASGEEAVERARELVPDVVLMDIDLPGIDGIEATRRIKRQLPEVRVVMLTVYDDHERLFQSIKAGAQGYLIKNIRSAELLDQLRGLARGEAAISRRMAARILEEFARLERQAEILEPDGGLSPREVEVLELVALRLSNKEIAARLSISEHTVKNHLKNILAKLQLSSRRQAAAYAVAHGLIPPPKARDE</sequence>
<feature type="domain" description="Response regulatory" evidence="5">
    <location>
        <begin position="5"/>
        <end position="121"/>
    </location>
</feature>
<evidence type="ECO:0000313" key="7">
    <source>
        <dbReference type="Proteomes" id="UP000002027"/>
    </source>
</evidence>
<dbReference type="STRING" id="479434.Sthe_0243"/>
<dbReference type="eggNOG" id="COG2197">
    <property type="taxonomic scope" value="Bacteria"/>
</dbReference>
<accession>D1C6S1</accession>
<dbReference type="PANTHER" id="PTHR43214">
    <property type="entry name" value="TWO-COMPONENT RESPONSE REGULATOR"/>
    <property type="match status" value="1"/>
</dbReference>
<dbReference type="SUPFAM" id="SSF52172">
    <property type="entry name" value="CheY-like"/>
    <property type="match status" value="1"/>
</dbReference>
<dbReference type="HOGENOM" id="CLU_000445_90_8_0"/>
<evidence type="ECO:0000256" key="2">
    <source>
        <dbReference type="ARBA" id="ARBA00023125"/>
    </source>
</evidence>
<dbReference type="Pfam" id="PF00196">
    <property type="entry name" value="GerE"/>
    <property type="match status" value="1"/>
</dbReference>
<evidence type="ECO:0000256" key="1">
    <source>
        <dbReference type="ARBA" id="ARBA00022553"/>
    </source>
</evidence>
<reference evidence="6 7" key="2">
    <citation type="journal article" date="2010" name="Stand. Genomic Sci.">
        <title>Complete genome sequence of Desulfohalobium retbaense type strain (HR(100)).</title>
        <authorList>
            <person name="Spring S."/>
            <person name="Nolan M."/>
            <person name="Lapidus A."/>
            <person name="Glavina Del Rio T."/>
            <person name="Copeland A."/>
            <person name="Tice H."/>
            <person name="Cheng J.F."/>
            <person name="Lucas S."/>
            <person name="Land M."/>
            <person name="Chen F."/>
            <person name="Bruce D."/>
            <person name="Goodwin L."/>
            <person name="Pitluck S."/>
            <person name="Ivanova N."/>
            <person name="Mavromatis K."/>
            <person name="Mikhailova N."/>
            <person name="Pati A."/>
            <person name="Chen A."/>
            <person name="Palaniappan K."/>
            <person name="Hauser L."/>
            <person name="Chang Y.J."/>
            <person name="Jeffries C.D."/>
            <person name="Munk C."/>
            <person name="Kiss H."/>
            <person name="Chain P."/>
            <person name="Han C."/>
            <person name="Brettin T."/>
            <person name="Detter J.C."/>
            <person name="Schuler E."/>
            <person name="Goker M."/>
            <person name="Rohde M."/>
            <person name="Bristow J."/>
            <person name="Eisen J.A."/>
            <person name="Markowitz V."/>
            <person name="Hugenholtz P."/>
            <person name="Kyrpides N.C."/>
            <person name="Klenk H.P."/>
        </authorList>
    </citation>
    <scope>NUCLEOTIDE SEQUENCE [LARGE SCALE GENOMIC DNA]</scope>
    <source>
        <strain evidence="7">ATCC 49802 / DSM 20745 / S 6022</strain>
    </source>
</reference>
<organism evidence="6 7">
    <name type="scientific">Sphaerobacter thermophilus (strain ATCC 49802 / DSM 20745 / KCCM 41009 / NCIMB 13125 / S 6022)</name>
    <dbReference type="NCBI Taxonomy" id="479434"/>
    <lineage>
        <taxon>Bacteria</taxon>
        <taxon>Pseudomonadati</taxon>
        <taxon>Thermomicrobiota</taxon>
        <taxon>Thermomicrobia</taxon>
        <taxon>Sphaerobacterales</taxon>
        <taxon>Sphaerobacterineae</taxon>
        <taxon>Sphaerobacteraceae</taxon>
        <taxon>Sphaerobacter</taxon>
    </lineage>
</organism>
<keyword evidence="7" id="KW-1185">Reference proteome</keyword>
<dbReference type="Pfam" id="PF00072">
    <property type="entry name" value="Response_reg"/>
    <property type="match status" value="1"/>
</dbReference>
<dbReference type="InterPro" id="IPR058245">
    <property type="entry name" value="NreC/VraR/RcsB-like_REC"/>
</dbReference>
<evidence type="ECO:0000259" key="5">
    <source>
        <dbReference type="PROSITE" id="PS50110"/>
    </source>
</evidence>
<dbReference type="PROSITE" id="PS50043">
    <property type="entry name" value="HTH_LUXR_2"/>
    <property type="match status" value="1"/>
</dbReference>
<dbReference type="GO" id="GO:0000160">
    <property type="term" value="P:phosphorelay signal transduction system"/>
    <property type="evidence" value="ECO:0007669"/>
    <property type="project" value="InterPro"/>
</dbReference>
<dbReference type="InterPro" id="IPR016032">
    <property type="entry name" value="Sig_transdc_resp-reg_C-effctor"/>
</dbReference>
<dbReference type="GO" id="GO:0003677">
    <property type="term" value="F:DNA binding"/>
    <property type="evidence" value="ECO:0007669"/>
    <property type="project" value="UniProtKB-KW"/>
</dbReference>
<dbReference type="InterPro" id="IPR039420">
    <property type="entry name" value="WalR-like"/>
</dbReference>
<keyword evidence="2" id="KW-0238">DNA-binding</keyword>
<dbReference type="EMBL" id="CP001823">
    <property type="protein sequence ID" value="ACZ37682.1"/>
    <property type="molecule type" value="Genomic_DNA"/>
</dbReference>
<dbReference type="SUPFAM" id="SSF46894">
    <property type="entry name" value="C-terminal effector domain of the bipartite response regulators"/>
    <property type="match status" value="1"/>
</dbReference>
<dbReference type="Proteomes" id="UP000002027">
    <property type="component" value="Chromosome 1"/>
</dbReference>
<dbReference type="PROSITE" id="PS50110">
    <property type="entry name" value="RESPONSE_REGULATORY"/>
    <property type="match status" value="1"/>
</dbReference>
<dbReference type="RefSeq" id="WP_012870730.1">
    <property type="nucleotide sequence ID" value="NC_013523.1"/>
</dbReference>
<dbReference type="CDD" id="cd17535">
    <property type="entry name" value="REC_NarL-like"/>
    <property type="match status" value="1"/>
</dbReference>
<dbReference type="PRINTS" id="PR00038">
    <property type="entry name" value="HTHLUXR"/>
</dbReference>
<dbReference type="InterPro" id="IPR011006">
    <property type="entry name" value="CheY-like_superfamily"/>
</dbReference>
<reference evidence="7" key="1">
    <citation type="submission" date="2009-11" db="EMBL/GenBank/DDBJ databases">
        <title>The complete chromosome 1 of Sphaerobacter thermophilus DSM 20745.</title>
        <authorList>
            <person name="Lucas S."/>
            <person name="Copeland A."/>
            <person name="Lapidus A."/>
            <person name="Glavina del Rio T."/>
            <person name="Dalin E."/>
            <person name="Tice H."/>
            <person name="Bruce D."/>
            <person name="Goodwin L."/>
            <person name="Pitluck S."/>
            <person name="Kyrpides N."/>
            <person name="Mavromatis K."/>
            <person name="Ivanova N."/>
            <person name="Mikhailova N."/>
            <person name="LaButti K.M."/>
            <person name="Clum A."/>
            <person name="Sun H.I."/>
            <person name="Brettin T."/>
            <person name="Detter J.C."/>
            <person name="Han C."/>
            <person name="Larimer F."/>
            <person name="Land M."/>
            <person name="Hauser L."/>
            <person name="Markowitz V."/>
            <person name="Cheng J.F."/>
            <person name="Hugenholtz P."/>
            <person name="Woyke T."/>
            <person name="Wu D."/>
            <person name="Steenblock K."/>
            <person name="Schneider S."/>
            <person name="Pukall R."/>
            <person name="Goeker M."/>
            <person name="Klenk H.P."/>
            <person name="Eisen J.A."/>
        </authorList>
    </citation>
    <scope>NUCLEOTIDE SEQUENCE [LARGE SCALE GENOMIC DNA]</scope>
    <source>
        <strain evidence="7">ATCC 49802 / DSM 20745 / S 6022</strain>
    </source>
</reference>
<dbReference type="GO" id="GO:0006355">
    <property type="term" value="P:regulation of DNA-templated transcription"/>
    <property type="evidence" value="ECO:0007669"/>
    <property type="project" value="InterPro"/>
</dbReference>
<dbReference type="SMART" id="SM00421">
    <property type="entry name" value="HTH_LUXR"/>
    <property type="match status" value="1"/>
</dbReference>
<feature type="domain" description="HTH luxR-type" evidence="4">
    <location>
        <begin position="148"/>
        <end position="213"/>
    </location>
</feature>
<name>D1C6S1_SPHTD</name>
<dbReference type="InterPro" id="IPR001789">
    <property type="entry name" value="Sig_transdc_resp-reg_receiver"/>
</dbReference>
<dbReference type="SMART" id="SM00448">
    <property type="entry name" value="REC"/>
    <property type="match status" value="1"/>
</dbReference>
<proteinExistence type="predicted"/>
<dbReference type="KEGG" id="sti:Sthe_0243"/>
<dbReference type="InParanoid" id="D1C6S1"/>
<evidence type="ECO:0000256" key="3">
    <source>
        <dbReference type="PROSITE-ProRule" id="PRU00169"/>
    </source>
</evidence>
<gene>
    <name evidence="6" type="ordered locus">Sthe_0243</name>
</gene>